<name>A0A1V0RLZ1_9RHOB</name>
<sequence length="190" mass="19925">MQTEALTGGFAAAPTEAALAFRAVMRAMARPGTIEQIMGAEPPPPLSPAAGAVLLTLCDPETPLYLAGAVDTPMVRDWITFHTGASLVDRPRAMFALGPWSALLPLADYPIGTAEYPDRATTLIVEMAQLTHTGARLTGPGIATTAALSLPPDMAAFQRNAAQFPLGLDFLFTSGHDLAALPRSTRVEGQ</sequence>
<dbReference type="InterPro" id="IPR038058">
    <property type="entry name" value="PhnH-like_sp"/>
</dbReference>
<evidence type="ECO:0000313" key="1">
    <source>
        <dbReference type="EMBL" id="ARE82803.1"/>
    </source>
</evidence>
<dbReference type="GO" id="GO:0061693">
    <property type="term" value="F:alpha-D-ribose 1-methylphosphonate 5-triphosphate synthase activity"/>
    <property type="evidence" value="ECO:0007669"/>
    <property type="project" value="UniProtKB-EC"/>
</dbReference>
<dbReference type="KEGG" id="rmm:ROSMUCSMR3_01310"/>
<reference evidence="1 2" key="1">
    <citation type="submission" date="2017-03" db="EMBL/GenBank/DDBJ databases">
        <title>Genome Sequence of Roseovarius mucosus strain SMR3 Isolated from a culture of the Diatom Skeletonema marinoi.</title>
        <authorList>
            <person name="Topel M."/>
            <person name="Pinder M."/>
            <person name="Johansson O.N."/>
            <person name="Kourtchenko O."/>
            <person name="Godhe A."/>
            <person name="Clarke A.K."/>
        </authorList>
    </citation>
    <scope>NUCLEOTIDE SEQUENCE [LARGE SCALE GENOMIC DNA]</scope>
    <source>
        <strain evidence="1 2">SMR3</strain>
    </source>
</reference>
<dbReference type="Pfam" id="PF05845">
    <property type="entry name" value="PhnH"/>
    <property type="match status" value="1"/>
</dbReference>
<keyword evidence="1" id="KW-0808">Transferase</keyword>
<accession>A0A1V0RLZ1</accession>
<dbReference type="EMBL" id="CP020474">
    <property type="protein sequence ID" value="ARE82803.1"/>
    <property type="molecule type" value="Genomic_DNA"/>
</dbReference>
<dbReference type="EC" id="2.7.8.37" evidence="1"/>
<dbReference type="InterPro" id="IPR008772">
    <property type="entry name" value="Phosphonate_metab_PhnH"/>
</dbReference>
<protein>
    <submittedName>
        <fullName evidence="1">Alpha-D-ribose 1-methylphosphonate 5-triphosphate synthase subunit PhnH</fullName>
        <ecNumber evidence="1">2.7.8.37</ecNumber>
    </submittedName>
</protein>
<dbReference type="SUPFAM" id="SSF159709">
    <property type="entry name" value="PhnH-like"/>
    <property type="match status" value="1"/>
</dbReference>
<gene>
    <name evidence="1" type="primary">phnH</name>
    <name evidence="1" type="ORF">ROSMUCSMR3_01310</name>
</gene>
<dbReference type="OrthoDB" id="9814509at2"/>
<dbReference type="AlphaFoldDB" id="A0A1V0RLZ1"/>
<proteinExistence type="predicted"/>
<dbReference type="GO" id="GO:0019634">
    <property type="term" value="P:organic phosphonate metabolic process"/>
    <property type="evidence" value="ECO:0007669"/>
    <property type="project" value="InterPro"/>
</dbReference>
<dbReference type="Gene3D" id="3.40.50.11310">
    <property type="entry name" value="Bacterial phosphonate metabolism protein PhnH"/>
    <property type="match status" value="1"/>
</dbReference>
<dbReference type="PIRSF" id="PIRSF020680">
    <property type="entry name" value="PhnH"/>
    <property type="match status" value="1"/>
</dbReference>
<evidence type="ECO:0000313" key="2">
    <source>
        <dbReference type="Proteomes" id="UP000192273"/>
    </source>
</evidence>
<organism evidence="1 2">
    <name type="scientific">Roseovarius mucosus</name>
    <dbReference type="NCBI Taxonomy" id="215743"/>
    <lineage>
        <taxon>Bacteria</taxon>
        <taxon>Pseudomonadati</taxon>
        <taxon>Pseudomonadota</taxon>
        <taxon>Alphaproteobacteria</taxon>
        <taxon>Rhodobacterales</taxon>
        <taxon>Roseobacteraceae</taxon>
        <taxon>Roseovarius</taxon>
    </lineage>
</organism>
<dbReference type="NCBIfam" id="TIGR03292">
    <property type="entry name" value="PhnH_redo"/>
    <property type="match status" value="1"/>
</dbReference>
<dbReference type="RefSeq" id="WP_081506807.1">
    <property type="nucleotide sequence ID" value="NZ_CP020474.1"/>
</dbReference>
<dbReference type="Proteomes" id="UP000192273">
    <property type="component" value="Chromosome"/>
</dbReference>
<keyword evidence="2" id="KW-1185">Reference proteome</keyword>